<dbReference type="InterPro" id="IPR036005">
    <property type="entry name" value="Creatinase/aminopeptidase-like"/>
</dbReference>
<dbReference type="RefSeq" id="WP_248601627.1">
    <property type="nucleotide sequence ID" value="NZ_JAJIAO010000002.1"/>
</dbReference>
<dbReference type="InterPro" id="IPR050659">
    <property type="entry name" value="Peptidase_M24B"/>
</dbReference>
<dbReference type="PANTHER" id="PTHR46112">
    <property type="entry name" value="AMINOPEPTIDASE"/>
    <property type="match status" value="1"/>
</dbReference>
<protein>
    <submittedName>
        <fullName evidence="6">Xaa-Pro peptidase family protein</fullName>
    </submittedName>
</protein>
<dbReference type="InterPro" id="IPR000587">
    <property type="entry name" value="Creatinase_N"/>
</dbReference>
<comment type="caution">
    <text evidence="6">The sequence shown here is derived from an EMBL/GenBank/DDBJ whole genome shotgun (WGS) entry which is preliminary data.</text>
</comment>
<proteinExistence type="inferred from homology"/>
<dbReference type="Pfam" id="PF00557">
    <property type="entry name" value="Peptidase_M24"/>
    <property type="match status" value="1"/>
</dbReference>
<comment type="cofactor">
    <cofactor evidence="1">
        <name>Mn(2+)</name>
        <dbReference type="ChEBI" id="CHEBI:29035"/>
    </cofactor>
</comment>
<feature type="domain" description="Peptidase M24" evidence="4">
    <location>
        <begin position="146"/>
        <end position="348"/>
    </location>
</feature>
<dbReference type="Pfam" id="PF01321">
    <property type="entry name" value="Creatinase_N"/>
    <property type="match status" value="1"/>
</dbReference>
<comment type="similarity">
    <text evidence="2">Belongs to the peptidase M24B family.</text>
</comment>
<gene>
    <name evidence="6" type="ORF">LNP07_03615</name>
</gene>
<dbReference type="Gene3D" id="3.40.350.10">
    <property type="entry name" value="Creatinase/prolidase N-terminal domain"/>
    <property type="match status" value="1"/>
</dbReference>
<evidence type="ECO:0000259" key="5">
    <source>
        <dbReference type="Pfam" id="PF01321"/>
    </source>
</evidence>
<sequence length="366" mass="40874">MKKLERIQKWTSENELDFTYISDPTTIEYLTGFASDPHERILALLVFPNKTPFLFMPALEVESAREAGVTFDIYGYLDHEDPWKIIADKITQRNNHPRKAGLDKIAFPVDHFEKLNEHLAGVVFEKDVSGVIDNMRAIKSEDEIQQMILAGQEADFAFETGFKAVKPGAKEVDVVAELEYALMKKGVMEMSFNTLVQAGKHAAEPHGESSTNVIQNNQLVLFDLGTVHNGYMSDASRTVAVGKPSDKELEMHKLCLEAQLKAMEAVKPGITAEQLDKIARDVITKAGYGEYFIHRLGHGIGMGTHEFPSIMQGNQMELKPGMCFSIEPGIYVPGFAGVRIEDCVYVTEDGCKPFTHTPKNLIYVDK</sequence>
<organism evidence="6 7">
    <name type="scientific">Apilactobacillus xinyiensis</name>
    <dbReference type="NCBI Taxonomy" id="2841032"/>
    <lineage>
        <taxon>Bacteria</taxon>
        <taxon>Bacillati</taxon>
        <taxon>Bacillota</taxon>
        <taxon>Bacilli</taxon>
        <taxon>Lactobacillales</taxon>
        <taxon>Lactobacillaceae</taxon>
        <taxon>Apilactobacillus</taxon>
    </lineage>
</organism>
<keyword evidence="7" id="KW-1185">Reference proteome</keyword>
<evidence type="ECO:0000256" key="1">
    <source>
        <dbReference type="ARBA" id="ARBA00001936"/>
    </source>
</evidence>
<dbReference type="InterPro" id="IPR029149">
    <property type="entry name" value="Creatin/AminoP/Spt16_N"/>
</dbReference>
<accession>A0ABT0I1K4</accession>
<evidence type="ECO:0000256" key="2">
    <source>
        <dbReference type="ARBA" id="ARBA00008766"/>
    </source>
</evidence>
<dbReference type="Proteomes" id="UP001522905">
    <property type="component" value="Unassembled WGS sequence"/>
</dbReference>
<dbReference type="CDD" id="cd01092">
    <property type="entry name" value="APP-like"/>
    <property type="match status" value="1"/>
</dbReference>
<reference evidence="6 7" key="1">
    <citation type="submission" date="2021-11" db="EMBL/GenBank/DDBJ databases">
        <title>Comparative genomics of bee honey and flower isolates.</title>
        <authorList>
            <person name="Bechtner J.D."/>
            <person name="Gallus M.K."/>
            <person name="Ehrmann M."/>
        </authorList>
    </citation>
    <scope>NUCLEOTIDE SEQUENCE [LARGE SCALE GENOMIC DNA]</scope>
    <source>
        <strain evidence="6 7">M161</strain>
    </source>
</reference>
<dbReference type="InterPro" id="IPR000994">
    <property type="entry name" value="Pept_M24"/>
</dbReference>
<dbReference type="SUPFAM" id="SSF55920">
    <property type="entry name" value="Creatinase/aminopeptidase"/>
    <property type="match status" value="1"/>
</dbReference>
<dbReference type="SUPFAM" id="SSF53092">
    <property type="entry name" value="Creatinase/prolidase N-terminal domain"/>
    <property type="match status" value="1"/>
</dbReference>
<dbReference type="PANTHER" id="PTHR46112:SF10">
    <property type="entry name" value="DIPEPTIDASE YKVY-RELATED"/>
    <property type="match status" value="1"/>
</dbReference>
<evidence type="ECO:0000256" key="3">
    <source>
        <dbReference type="ARBA" id="ARBA00023211"/>
    </source>
</evidence>
<keyword evidence="3" id="KW-0464">Manganese</keyword>
<evidence type="ECO:0000313" key="7">
    <source>
        <dbReference type="Proteomes" id="UP001522905"/>
    </source>
</evidence>
<evidence type="ECO:0000259" key="4">
    <source>
        <dbReference type="Pfam" id="PF00557"/>
    </source>
</evidence>
<dbReference type="EMBL" id="JAJIAO010000002">
    <property type="protein sequence ID" value="MCK8624597.1"/>
    <property type="molecule type" value="Genomic_DNA"/>
</dbReference>
<name>A0ABT0I1K4_9LACO</name>
<feature type="domain" description="Creatinase N-terminal" evidence="5">
    <location>
        <begin position="4"/>
        <end position="138"/>
    </location>
</feature>
<dbReference type="Gene3D" id="3.90.230.10">
    <property type="entry name" value="Creatinase/methionine aminopeptidase superfamily"/>
    <property type="match status" value="1"/>
</dbReference>
<evidence type="ECO:0000313" key="6">
    <source>
        <dbReference type="EMBL" id="MCK8624597.1"/>
    </source>
</evidence>